<gene>
    <name evidence="1" type="ORF">CJ255_22275</name>
</gene>
<dbReference type="RefSeq" id="WP_097646225.1">
    <property type="nucleotide sequence ID" value="NZ_NQWI01000327.1"/>
</dbReference>
<accession>A0A2A6RCW9</accession>
<name>A0A2A6RCW9_9CHLR</name>
<protein>
    <submittedName>
        <fullName evidence="1">Uncharacterized protein</fullName>
    </submittedName>
</protein>
<dbReference type="AlphaFoldDB" id="A0A2A6RCW9"/>
<proteinExistence type="predicted"/>
<reference evidence="2" key="1">
    <citation type="submission" date="2017-08" db="EMBL/GenBank/DDBJ databases">
        <authorList>
            <person name="Grouzdev D.S."/>
            <person name="Gaisin V.A."/>
            <person name="Rysina M.S."/>
            <person name="Gorlenko V.M."/>
        </authorList>
    </citation>
    <scope>NUCLEOTIDE SEQUENCE [LARGE SCALE GENOMIC DNA]</scope>
    <source>
        <strain evidence="2">Kir15-3F</strain>
    </source>
</reference>
<keyword evidence="2" id="KW-1185">Reference proteome</keyword>
<dbReference type="EMBL" id="NQWI01000327">
    <property type="protein sequence ID" value="PDV97520.1"/>
    <property type="molecule type" value="Genomic_DNA"/>
</dbReference>
<evidence type="ECO:0000313" key="2">
    <source>
        <dbReference type="Proteomes" id="UP000220527"/>
    </source>
</evidence>
<evidence type="ECO:0000313" key="1">
    <source>
        <dbReference type="EMBL" id="PDV97520.1"/>
    </source>
</evidence>
<dbReference type="Proteomes" id="UP000220527">
    <property type="component" value="Unassembled WGS sequence"/>
</dbReference>
<comment type="caution">
    <text evidence="1">The sequence shown here is derived from an EMBL/GenBank/DDBJ whole genome shotgun (WGS) entry which is preliminary data.</text>
</comment>
<sequence>MATAEMLSFDELVRLFGSPYRTNKHDAIARDPRYAAIIPVVHAHVCAARMGMSVEAYMAWNNERPHALPPPAPAPTRSPLPLRPSRRPWWLRFFARSWRWQSPPDRPQITQITQIIASSSAKSA</sequence>
<organism evidence="1 2">
    <name type="scientific">Candidatus Viridilinea mediisalina</name>
    <dbReference type="NCBI Taxonomy" id="2024553"/>
    <lineage>
        <taxon>Bacteria</taxon>
        <taxon>Bacillati</taxon>
        <taxon>Chloroflexota</taxon>
        <taxon>Chloroflexia</taxon>
        <taxon>Chloroflexales</taxon>
        <taxon>Chloroflexineae</taxon>
        <taxon>Oscillochloridaceae</taxon>
        <taxon>Candidatus Viridilinea</taxon>
    </lineage>
</organism>